<feature type="domain" description="HRDC" evidence="17">
    <location>
        <begin position="513"/>
        <end position="593"/>
    </location>
</feature>
<dbReference type="SUPFAM" id="SSF47819">
    <property type="entry name" value="HRDC-like"/>
    <property type="match status" value="2"/>
</dbReference>
<feature type="domain" description="Helicase ATP-binding" evidence="18">
    <location>
        <begin position="26"/>
        <end position="195"/>
    </location>
</feature>
<name>A0A1S9N1C4_CLOBE</name>
<dbReference type="GO" id="GO:0003677">
    <property type="term" value="F:DNA binding"/>
    <property type="evidence" value="ECO:0007669"/>
    <property type="project" value="UniProtKB-KW"/>
</dbReference>
<evidence type="ECO:0000256" key="5">
    <source>
        <dbReference type="ARBA" id="ARBA00022741"/>
    </source>
</evidence>
<dbReference type="InterPro" id="IPR044876">
    <property type="entry name" value="HRDC_dom_sf"/>
</dbReference>
<dbReference type="GO" id="GO:0005737">
    <property type="term" value="C:cytoplasm"/>
    <property type="evidence" value="ECO:0007669"/>
    <property type="project" value="TreeGrafter"/>
</dbReference>
<dbReference type="Gene3D" id="1.10.150.80">
    <property type="entry name" value="HRDC domain"/>
    <property type="match status" value="2"/>
</dbReference>
<protein>
    <recommendedName>
        <fullName evidence="16">DNA helicase RecQ</fullName>
        <ecNumber evidence="16">5.6.2.4</ecNumber>
    </recommendedName>
</protein>
<evidence type="ECO:0000256" key="6">
    <source>
        <dbReference type="ARBA" id="ARBA00022763"/>
    </source>
</evidence>
<dbReference type="Pfam" id="PF00570">
    <property type="entry name" value="HRDC"/>
    <property type="match status" value="2"/>
</dbReference>
<dbReference type="InterPro" id="IPR036390">
    <property type="entry name" value="WH_DNA-bd_sf"/>
</dbReference>
<keyword evidence="8 20" id="KW-0347">Helicase</keyword>
<evidence type="ECO:0000256" key="7">
    <source>
        <dbReference type="ARBA" id="ARBA00022801"/>
    </source>
</evidence>
<dbReference type="InterPro" id="IPR018982">
    <property type="entry name" value="RQC_domain"/>
</dbReference>
<keyword evidence="10" id="KW-0067">ATP-binding</keyword>
<feature type="domain" description="HRDC" evidence="17">
    <location>
        <begin position="618"/>
        <end position="698"/>
    </location>
</feature>
<sequence>MDNVALNYLEKYYGYKSFRKGQEDIISKIINGEDVLAIMPTGGGKSICYQIPALMLEGITIVISPLISLMKDQVDTLKDMGIKGALINSTLSAIEEKEVINNLENSEIKILYIAPERLESFEFLSFISKCNISQIAIDEAHCISQWGHDFRGSYRKISHFISLLQKRPIITAFTATASQEVREDIINLLKLNNPKVFITGFDRENLSISVIKSGNKKEYLYKYIENNKEVSGIIYAATRKEVNNLYESLQAKGYNVTCYHAGLSESTRKENQENFIYDRADIMIATNAFGMGIDKPNIRYVVHYNMPRNIESYYQEIGRAGRDGEKSECVLLFSPQDVQVQKYLIENSIEDVERKNNQYRKLQQMMDFVYSNYCYRKYVLEYFGETYNGQCDNCSNCLSEGEFVDKTIEAQKVLSCIYRMKVKFGIGMLVDVLRGSKNKKVIQFHFNELSTYGLMKEYSAEDLKNFINTLISHGYINVVEGTYPVLSLNDRSRRVLTSQEKVQLKEFRVEKKASEDNELFEILRNLRQELAKENNVPPYIIFGDVTLKEMAVNYPISKYEMLKVSGVGEVKYNKYGKVFEDVIRNFVEEHEIVIPDHDEGLLGEQKSINKDEESRLEVKTDLELYERLDNARKEFAKKERALPQAILTMNTLKEISGRYPISLDELKDITGMGPKKISSYGEKIINIVTEYLSENDREVEWIERKRRKVIIDGETRENDQISIDMLKQNINIHEVSQKLEVSISTILGYVTEYIKEFGENIFHVNLEEFYNKEDEKLIIDVCQEHGYDKINVLKKELPSHIKYESIRAVILKKYYL</sequence>
<dbReference type="Gene3D" id="1.10.10.10">
    <property type="entry name" value="Winged helix-like DNA-binding domain superfamily/Winged helix DNA-binding domain"/>
    <property type="match status" value="1"/>
</dbReference>
<dbReference type="InterPro" id="IPR006293">
    <property type="entry name" value="DNA_helicase_ATP-dep_RecQ_bac"/>
</dbReference>
<dbReference type="NCBIfam" id="TIGR01389">
    <property type="entry name" value="recQ"/>
    <property type="match status" value="1"/>
</dbReference>
<evidence type="ECO:0000256" key="10">
    <source>
        <dbReference type="ARBA" id="ARBA00022840"/>
    </source>
</evidence>
<evidence type="ECO:0000256" key="4">
    <source>
        <dbReference type="ARBA" id="ARBA00022723"/>
    </source>
</evidence>
<dbReference type="AlphaFoldDB" id="A0A1S9N1C4"/>
<proteinExistence type="inferred from homology"/>
<evidence type="ECO:0000256" key="14">
    <source>
        <dbReference type="ARBA" id="ARBA00023235"/>
    </source>
</evidence>
<organism evidence="20 21">
    <name type="scientific">Clostridium beijerinckii</name>
    <name type="common">Clostridium MP</name>
    <dbReference type="NCBI Taxonomy" id="1520"/>
    <lineage>
        <taxon>Bacteria</taxon>
        <taxon>Bacillati</taxon>
        <taxon>Bacillota</taxon>
        <taxon>Clostridia</taxon>
        <taxon>Eubacteriales</taxon>
        <taxon>Clostridiaceae</taxon>
        <taxon>Clostridium</taxon>
    </lineage>
</organism>
<evidence type="ECO:0000259" key="17">
    <source>
        <dbReference type="PROSITE" id="PS50967"/>
    </source>
</evidence>
<evidence type="ECO:0000256" key="16">
    <source>
        <dbReference type="NCBIfam" id="TIGR01389"/>
    </source>
</evidence>
<evidence type="ECO:0000259" key="18">
    <source>
        <dbReference type="PROSITE" id="PS51192"/>
    </source>
</evidence>
<dbReference type="Gene3D" id="3.40.50.300">
    <property type="entry name" value="P-loop containing nucleotide triphosphate hydrolases"/>
    <property type="match status" value="2"/>
</dbReference>
<dbReference type="InterPro" id="IPR002121">
    <property type="entry name" value="HRDC_dom"/>
</dbReference>
<keyword evidence="5" id="KW-0547">Nucleotide-binding</keyword>
<dbReference type="SUPFAM" id="SSF52540">
    <property type="entry name" value="P-loop containing nucleoside triphosphate hydrolases"/>
    <property type="match status" value="1"/>
</dbReference>
<evidence type="ECO:0000256" key="9">
    <source>
        <dbReference type="ARBA" id="ARBA00022833"/>
    </source>
</evidence>
<evidence type="ECO:0000256" key="11">
    <source>
        <dbReference type="ARBA" id="ARBA00023125"/>
    </source>
</evidence>
<dbReference type="InterPro" id="IPR032284">
    <property type="entry name" value="RecQ_Zn-bd"/>
</dbReference>
<keyword evidence="7" id="KW-0378">Hydrolase</keyword>
<dbReference type="GO" id="GO:0043138">
    <property type="term" value="F:3'-5' DNA helicase activity"/>
    <property type="evidence" value="ECO:0007669"/>
    <property type="project" value="UniProtKB-EC"/>
</dbReference>
<dbReference type="InterPro" id="IPR001650">
    <property type="entry name" value="Helicase_C-like"/>
</dbReference>
<dbReference type="NCBIfam" id="TIGR00614">
    <property type="entry name" value="recQ_fam"/>
    <property type="match status" value="1"/>
</dbReference>
<dbReference type="GO" id="GO:0005524">
    <property type="term" value="F:ATP binding"/>
    <property type="evidence" value="ECO:0007669"/>
    <property type="project" value="UniProtKB-KW"/>
</dbReference>
<gene>
    <name evidence="20" type="ORF">CBEIBR21_21975</name>
</gene>
<dbReference type="RefSeq" id="WP_078117064.1">
    <property type="nucleotide sequence ID" value="NZ_CP144906.1"/>
</dbReference>
<dbReference type="Pfam" id="PF16124">
    <property type="entry name" value="RecQ_Zn_bind"/>
    <property type="match status" value="1"/>
</dbReference>
<keyword evidence="9" id="KW-0862">Zinc</keyword>
<keyword evidence="6" id="KW-0227">DNA damage</keyword>
<dbReference type="PROSITE" id="PS51194">
    <property type="entry name" value="HELICASE_CTER"/>
    <property type="match status" value="1"/>
</dbReference>
<dbReference type="Pfam" id="PF14493">
    <property type="entry name" value="HTH_40"/>
    <property type="match status" value="1"/>
</dbReference>
<keyword evidence="4" id="KW-0479">Metal-binding</keyword>
<dbReference type="GO" id="GO:0016787">
    <property type="term" value="F:hydrolase activity"/>
    <property type="evidence" value="ECO:0007669"/>
    <property type="project" value="UniProtKB-KW"/>
</dbReference>
<dbReference type="GO" id="GO:0043590">
    <property type="term" value="C:bacterial nucleoid"/>
    <property type="evidence" value="ECO:0007669"/>
    <property type="project" value="TreeGrafter"/>
</dbReference>
<accession>A0A1S9N1C4</accession>
<dbReference type="SMART" id="SM00956">
    <property type="entry name" value="RQC"/>
    <property type="match status" value="1"/>
</dbReference>
<evidence type="ECO:0000256" key="15">
    <source>
        <dbReference type="ARBA" id="ARBA00034617"/>
    </source>
</evidence>
<evidence type="ECO:0000259" key="19">
    <source>
        <dbReference type="PROSITE" id="PS51194"/>
    </source>
</evidence>
<dbReference type="GO" id="GO:0046872">
    <property type="term" value="F:metal ion binding"/>
    <property type="evidence" value="ECO:0007669"/>
    <property type="project" value="UniProtKB-KW"/>
</dbReference>
<dbReference type="SUPFAM" id="SSF46785">
    <property type="entry name" value="Winged helix' DNA-binding domain"/>
    <property type="match status" value="1"/>
</dbReference>
<comment type="caution">
    <text evidence="20">The sequence shown here is derived from an EMBL/GenBank/DDBJ whole genome shotgun (WGS) entry which is preliminary data.</text>
</comment>
<reference evidence="20 21" key="1">
    <citation type="submission" date="2017-02" db="EMBL/GenBank/DDBJ databases">
        <title>Genome sequence of Clostridium beijerinckii Br21.</title>
        <authorList>
            <person name="Fonseca B.C."/>
            <person name="Guazzaroni M.E."/>
            <person name="Riano-Pachon D.M."/>
            <person name="Reginatto V."/>
        </authorList>
    </citation>
    <scope>NUCLEOTIDE SEQUENCE [LARGE SCALE GENOMIC DNA]</scope>
    <source>
        <strain evidence="20 21">Br21</strain>
    </source>
</reference>
<dbReference type="CDD" id="cd17920">
    <property type="entry name" value="DEXHc_RecQ"/>
    <property type="match status" value="1"/>
</dbReference>
<evidence type="ECO:0000256" key="1">
    <source>
        <dbReference type="ARBA" id="ARBA00001946"/>
    </source>
</evidence>
<evidence type="ECO:0000256" key="8">
    <source>
        <dbReference type="ARBA" id="ARBA00022806"/>
    </source>
</evidence>
<evidence type="ECO:0000313" key="20">
    <source>
        <dbReference type="EMBL" id="OOP71336.1"/>
    </source>
</evidence>
<keyword evidence="11" id="KW-0238">DNA-binding</keyword>
<dbReference type="InterPro" id="IPR029491">
    <property type="entry name" value="Helicase_HTH"/>
</dbReference>
<dbReference type="Proteomes" id="UP000190959">
    <property type="component" value="Unassembled WGS sequence"/>
</dbReference>
<comment type="catalytic activity">
    <reaction evidence="15">
        <text>Couples ATP hydrolysis with the unwinding of duplex DNA by translocating in the 3'-5' direction.</text>
        <dbReference type="EC" id="5.6.2.4"/>
    </reaction>
</comment>
<dbReference type="InterPro" id="IPR014001">
    <property type="entry name" value="Helicase_ATP-bd"/>
</dbReference>
<dbReference type="EC" id="5.6.2.4" evidence="16"/>
<dbReference type="InterPro" id="IPR036388">
    <property type="entry name" value="WH-like_DNA-bd_sf"/>
</dbReference>
<evidence type="ECO:0000256" key="2">
    <source>
        <dbReference type="ARBA" id="ARBA00001947"/>
    </source>
</evidence>
<dbReference type="InterPro" id="IPR011545">
    <property type="entry name" value="DEAD/DEAH_box_helicase_dom"/>
</dbReference>
<keyword evidence="13" id="KW-0234">DNA repair</keyword>
<dbReference type="GO" id="GO:0006260">
    <property type="term" value="P:DNA replication"/>
    <property type="evidence" value="ECO:0007669"/>
    <property type="project" value="InterPro"/>
</dbReference>
<keyword evidence="12" id="KW-0233">DNA recombination</keyword>
<dbReference type="PANTHER" id="PTHR13710:SF105">
    <property type="entry name" value="ATP-DEPENDENT DNA HELICASE Q1"/>
    <property type="match status" value="1"/>
</dbReference>
<dbReference type="SMART" id="SM00490">
    <property type="entry name" value="HELICc"/>
    <property type="match status" value="1"/>
</dbReference>
<comment type="cofactor">
    <cofactor evidence="2">
        <name>Zn(2+)</name>
        <dbReference type="ChEBI" id="CHEBI:29105"/>
    </cofactor>
</comment>
<comment type="cofactor">
    <cofactor evidence="1">
        <name>Mg(2+)</name>
        <dbReference type="ChEBI" id="CHEBI:18420"/>
    </cofactor>
</comment>
<keyword evidence="14" id="KW-0413">Isomerase</keyword>
<dbReference type="GO" id="GO:0030894">
    <property type="term" value="C:replisome"/>
    <property type="evidence" value="ECO:0007669"/>
    <property type="project" value="TreeGrafter"/>
</dbReference>
<dbReference type="PROSITE" id="PS50967">
    <property type="entry name" value="HRDC"/>
    <property type="match status" value="2"/>
</dbReference>
<dbReference type="FunFam" id="3.40.50.300:FF:000296">
    <property type="entry name" value="ATP-dependent DNA helicase RecQ"/>
    <property type="match status" value="1"/>
</dbReference>
<dbReference type="Pfam" id="PF09382">
    <property type="entry name" value="RQC"/>
    <property type="match status" value="1"/>
</dbReference>
<evidence type="ECO:0000256" key="3">
    <source>
        <dbReference type="ARBA" id="ARBA00005446"/>
    </source>
</evidence>
<dbReference type="Pfam" id="PF00270">
    <property type="entry name" value="DEAD"/>
    <property type="match status" value="1"/>
</dbReference>
<dbReference type="GO" id="GO:0009432">
    <property type="term" value="P:SOS response"/>
    <property type="evidence" value="ECO:0007669"/>
    <property type="project" value="UniProtKB-UniRule"/>
</dbReference>
<evidence type="ECO:0000313" key="21">
    <source>
        <dbReference type="Proteomes" id="UP000190959"/>
    </source>
</evidence>
<dbReference type="GO" id="GO:0006281">
    <property type="term" value="P:DNA repair"/>
    <property type="evidence" value="ECO:0007669"/>
    <property type="project" value="UniProtKB-KW"/>
</dbReference>
<evidence type="ECO:0000256" key="13">
    <source>
        <dbReference type="ARBA" id="ARBA00023204"/>
    </source>
</evidence>
<dbReference type="SMART" id="SM00341">
    <property type="entry name" value="HRDC"/>
    <property type="match status" value="2"/>
</dbReference>
<evidence type="ECO:0000256" key="12">
    <source>
        <dbReference type="ARBA" id="ARBA00023172"/>
    </source>
</evidence>
<dbReference type="InterPro" id="IPR004589">
    <property type="entry name" value="DNA_helicase_ATP-dep_RecQ"/>
</dbReference>
<dbReference type="InterPro" id="IPR027417">
    <property type="entry name" value="P-loop_NTPase"/>
</dbReference>
<dbReference type="PANTHER" id="PTHR13710">
    <property type="entry name" value="DNA HELICASE RECQ FAMILY MEMBER"/>
    <property type="match status" value="1"/>
</dbReference>
<dbReference type="SMART" id="SM00487">
    <property type="entry name" value="DEXDc"/>
    <property type="match status" value="1"/>
</dbReference>
<dbReference type="InterPro" id="IPR010997">
    <property type="entry name" value="HRDC-like_sf"/>
</dbReference>
<comment type="similarity">
    <text evidence="3">Belongs to the helicase family. RecQ subfamily.</text>
</comment>
<dbReference type="FunFam" id="1.10.150.80:FF:000002">
    <property type="entry name" value="ATP-dependent DNA helicase RecQ"/>
    <property type="match status" value="1"/>
</dbReference>
<dbReference type="PROSITE" id="PS51192">
    <property type="entry name" value="HELICASE_ATP_BIND_1"/>
    <property type="match status" value="1"/>
</dbReference>
<dbReference type="EMBL" id="MWMH01000009">
    <property type="protein sequence ID" value="OOP71336.1"/>
    <property type="molecule type" value="Genomic_DNA"/>
</dbReference>
<feature type="domain" description="Helicase C-terminal" evidence="19">
    <location>
        <begin position="216"/>
        <end position="363"/>
    </location>
</feature>
<dbReference type="Pfam" id="PF00271">
    <property type="entry name" value="Helicase_C"/>
    <property type="match status" value="1"/>
</dbReference>
<dbReference type="GO" id="GO:0009378">
    <property type="term" value="F:four-way junction helicase activity"/>
    <property type="evidence" value="ECO:0007669"/>
    <property type="project" value="TreeGrafter"/>
</dbReference>
<dbReference type="GO" id="GO:0006310">
    <property type="term" value="P:DNA recombination"/>
    <property type="evidence" value="ECO:0007669"/>
    <property type="project" value="UniProtKB-UniRule"/>
</dbReference>